<keyword evidence="2" id="KW-1133">Transmembrane helix</keyword>
<dbReference type="InterPro" id="IPR043130">
    <property type="entry name" value="CDP-OH_PTrfase_TM_dom"/>
</dbReference>
<protein>
    <recommendedName>
        <fullName evidence="5">CDP-alcohol phosphatidyltransferase</fullName>
    </recommendedName>
</protein>
<dbReference type="Proteomes" id="UP000198420">
    <property type="component" value="Unassembled WGS sequence"/>
</dbReference>
<feature type="transmembrane region" description="Helical" evidence="2">
    <location>
        <begin position="104"/>
        <end position="124"/>
    </location>
</feature>
<feature type="compositionally biased region" description="Basic and acidic residues" evidence="1">
    <location>
        <begin position="40"/>
        <end position="50"/>
    </location>
</feature>
<name>A0A239EPY9_9ACTN</name>
<dbReference type="RefSeq" id="WP_089315872.1">
    <property type="nucleotide sequence ID" value="NZ_FZNP01000018.1"/>
</dbReference>
<dbReference type="OrthoDB" id="4850070at2"/>
<keyword evidence="2" id="KW-0472">Membrane</keyword>
<evidence type="ECO:0000313" key="4">
    <source>
        <dbReference type="Proteomes" id="UP000198420"/>
    </source>
</evidence>
<dbReference type="AlphaFoldDB" id="A0A239EPY9"/>
<keyword evidence="2" id="KW-0812">Transmembrane</keyword>
<reference evidence="4" key="1">
    <citation type="submission" date="2017-06" db="EMBL/GenBank/DDBJ databases">
        <authorList>
            <person name="Varghese N."/>
            <person name="Submissions S."/>
        </authorList>
    </citation>
    <scope>NUCLEOTIDE SEQUENCE [LARGE SCALE GENOMIC DNA]</scope>
    <source>
        <strain evidence="4">DSM 44485</strain>
    </source>
</reference>
<dbReference type="EMBL" id="FZNP01000018">
    <property type="protein sequence ID" value="SNS46083.1"/>
    <property type="molecule type" value="Genomic_DNA"/>
</dbReference>
<gene>
    <name evidence="3" type="ORF">SAMN06265355_1189</name>
</gene>
<keyword evidence="4" id="KW-1185">Reference proteome</keyword>
<feature type="compositionally biased region" description="Basic and acidic residues" evidence="1">
    <location>
        <begin position="1"/>
        <end position="10"/>
    </location>
</feature>
<evidence type="ECO:0000256" key="1">
    <source>
        <dbReference type="SAM" id="MobiDB-lite"/>
    </source>
</evidence>
<dbReference type="Gene3D" id="1.20.120.1760">
    <property type="match status" value="1"/>
</dbReference>
<sequence length="262" mass="26239">MDQAPARERPVALNVPDHPAITRPDREAADAVDTVDADEEGARPRGRAEPGDGLVAAYLTGPCAAAVARWAGERGVTAGAVSASSLALAGLAAVWFSAGARSGLVAGALMLAASLVLGQAGAGLGRRASPFAVRPDAVLDRAGELAVYAGLAAGAAASGGSAWWPAVGAAALLSVRHTVSASYAAGRHARRPRPSRRGRSLRGAVARRAAKSLRLPLGERFALIALTAALADARLTFAALLAWGSAAAALTLGGRVARSLAP</sequence>
<evidence type="ECO:0000313" key="3">
    <source>
        <dbReference type="EMBL" id="SNS46083.1"/>
    </source>
</evidence>
<evidence type="ECO:0000256" key="2">
    <source>
        <dbReference type="SAM" id="Phobius"/>
    </source>
</evidence>
<evidence type="ECO:0008006" key="5">
    <source>
        <dbReference type="Google" id="ProtNLM"/>
    </source>
</evidence>
<feature type="region of interest" description="Disordered" evidence="1">
    <location>
        <begin position="1"/>
        <end position="51"/>
    </location>
</feature>
<accession>A0A239EPY9</accession>
<feature type="transmembrane region" description="Helical" evidence="2">
    <location>
        <begin position="145"/>
        <end position="164"/>
    </location>
</feature>
<feature type="transmembrane region" description="Helical" evidence="2">
    <location>
        <begin position="76"/>
        <end position="98"/>
    </location>
</feature>
<organism evidence="3 4">
    <name type="scientific">Actinomadura mexicana</name>
    <dbReference type="NCBI Taxonomy" id="134959"/>
    <lineage>
        <taxon>Bacteria</taxon>
        <taxon>Bacillati</taxon>
        <taxon>Actinomycetota</taxon>
        <taxon>Actinomycetes</taxon>
        <taxon>Streptosporangiales</taxon>
        <taxon>Thermomonosporaceae</taxon>
        <taxon>Actinomadura</taxon>
    </lineage>
</organism>
<proteinExistence type="predicted"/>